<evidence type="ECO:0000313" key="8">
    <source>
        <dbReference type="EMBL" id="CAF9902959.1"/>
    </source>
</evidence>
<dbReference type="PANTHER" id="PTHR13806">
    <property type="entry name" value="FLOTILLIN-RELATED"/>
    <property type="match status" value="1"/>
</dbReference>
<dbReference type="PANTHER" id="PTHR13806:SF31">
    <property type="entry name" value="FLOTILLIN-LIKE PROTEIN 1-RELATED"/>
    <property type="match status" value="1"/>
</dbReference>
<gene>
    <name evidence="8" type="ORF">GOMPHAMPRED_000045</name>
</gene>
<dbReference type="InterPro" id="IPR001107">
    <property type="entry name" value="Band_7"/>
</dbReference>
<dbReference type="AlphaFoldDB" id="A0A8H3EAM6"/>
<reference evidence="8" key="1">
    <citation type="submission" date="2021-03" db="EMBL/GenBank/DDBJ databases">
        <authorList>
            <person name="Tagirdzhanova G."/>
        </authorList>
    </citation>
    <scope>NUCLEOTIDE SEQUENCE</scope>
</reference>
<feature type="region of interest" description="Disordered" evidence="6">
    <location>
        <begin position="458"/>
        <end position="485"/>
    </location>
</feature>
<dbReference type="Gene3D" id="3.30.479.30">
    <property type="entry name" value="Band 7 domain"/>
    <property type="match status" value="1"/>
</dbReference>
<keyword evidence="9" id="KW-1185">Reference proteome</keyword>
<dbReference type="SUPFAM" id="SSF117892">
    <property type="entry name" value="Band 7/SPFH domain"/>
    <property type="match status" value="1"/>
</dbReference>
<accession>A0A8H3EAM6</accession>
<dbReference type="Proteomes" id="UP000664169">
    <property type="component" value="Unassembled WGS sequence"/>
</dbReference>
<keyword evidence="4" id="KW-0472">Membrane</keyword>
<dbReference type="GO" id="GO:0005886">
    <property type="term" value="C:plasma membrane"/>
    <property type="evidence" value="ECO:0007669"/>
    <property type="project" value="UniProtKB-SubCell"/>
</dbReference>
<dbReference type="InterPro" id="IPR036013">
    <property type="entry name" value="Band_7/SPFH_dom_sf"/>
</dbReference>
<keyword evidence="3" id="KW-1003">Cell membrane</keyword>
<name>A0A8H3EAM6_9LECA</name>
<protein>
    <recommendedName>
        <fullName evidence="7">Band 7 domain-containing protein</fullName>
    </recommendedName>
</protein>
<dbReference type="EMBL" id="CAJPDQ010000001">
    <property type="protein sequence ID" value="CAF9902959.1"/>
    <property type="molecule type" value="Genomic_DNA"/>
</dbReference>
<comment type="similarity">
    <text evidence="2 5">Belongs to the band 7/mec-2 family. Flotillin subfamily.</text>
</comment>
<dbReference type="CDD" id="cd03399">
    <property type="entry name" value="SPFH_flotillin"/>
    <property type="match status" value="1"/>
</dbReference>
<evidence type="ECO:0000259" key="7">
    <source>
        <dbReference type="Pfam" id="PF01145"/>
    </source>
</evidence>
<comment type="subcellular location">
    <subcellularLocation>
        <location evidence="1">Cell membrane</location>
    </subcellularLocation>
</comment>
<organism evidence="8 9">
    <name type="scientific">Gomphillus americanus</name>
    <dbReference type="NCBI Taxonomy" id="1940652"/>
    <lineage>
        <taxon>Eukaryota</taxon>
        <taxon>Fungi</taxon>
        <taxon>Dikarya</taxon>
        <taxon>Ascomycota</taxon>
        <taxon>Pezizomycotina</taxon>
        <taxon>Lecanoromycetes</taxon>
        <taxon>OSLEUM clade</taxon>
        <taxon>Ostropomycetidae</taxon>
        <taxon>Ostropales</taxon>
        <taxon>Graphidaceae</taxon>
        <taxon>Gomphilloideae</taxon>
        <taxon>Gomphillus</taxon>
    </lineage>
</organism>
<evidence type="ECO:0000256" key="1">
    <source>
        <dbReference type="ARBA" id="ARBA00004236"/>
    </source>
</evidence>
<proteinExistence type="inferred from homology"/>
<dbReference type="OrthoDB" id="6080404at2759"/>
<feature type="domain" description="Band 7" evidence="7">
    <location>
        <begin position="30"/>
        <end position="195"/>
    </location>
</feature>
<feature type="compositionally biased region" description="Gly residues" evidence="6">
    <location>
        <begin position="472"/>
        <end position="485"/>
    </location>
</feature>
<evidence type="ECO:0000256" key="5">
    <source>
        <dbReference type="RuleBase" id="RU366054"/>
    </source>
</evidence>
<dbReference type="Pfam" id="PF01145">
    <property type="entry name" value="Band_7"/>
    <property type="match status" value="1"/>
</dbReference>
<evidence type="ECO:0000256" key="3">
    <source>
        <dbReference type="ARBA" id="ARBA00022475"/>
    </source>
</evidence>
<comment type="caution">
    <text evidence="8">The sequence shown here is derived from an EMBL/GenBank/DDBJ whole genome shotgun (WGS) entry which is preliminary data.</text>
</comment>
<sequence>MVAYKVADANSYILVTGYGIDNVRIVKKAFIKPFQKSGIISITPFDFSITLQAMTQEKLQFSLPAVFTIGPENEPSALKKYATLLTGNADGTPTASKIAGTGRGHVQDIVKGIIEGETRVIVSGMSMEEIFKERQLFKTKIIENVQTELNQFGLKIYNANVKELQDTPGSEYFKFLSRKAHEGASNQAKIDVANARMLGEIGEADKRGKTRQEVSKIDAQTAVLETERRSEKATADAKLTTTQIELDMGIKLSQIQAERTAQNKDAELSRAVEIRRAEMELEKRRANEVVKAKIDREVRQQTADAAYYTATKEADASLYREKQHGDAQKYRAMTEADAAFYAKQREAEGVAQMAKAYGDLANVLGGPAGLLQYMMVKDGVYEKLAAQNAKAINGLAPKITVWNTGCSDNAAAAADAAGMPIRSLMQSLPPLLSTIQDQTGIRPPEWMVQMPDVDAAEAGKTNHGHGRENKGLLGGGKKITNGAGA</sequence>
<dbReference type="InterPro" id="IPR027705">
    <property type="entry name" value="Flotillin_fam"/>
</dbReference>
<evidence type="ECO:0000256" key="6">
    <source>
        <dbReference type="SAM" id="MobiDB-lite"/>
    </source>
</evidence>
<evidence type="ECO:0000256" key="4">
    <source>
        <dbReference type="ARBA" id="ARBA00023136"/>
    </source>
</evidence>
<evidence type="ECO:0000256" key="2">
    <source>
        <dbReference type="ARBA" id="ARBA00007161"/>
    </source>
</evidence>
<evidence type="ECO:0000313" key="9">
    <source>
        <dbReference type="Proteomes" id="UP000664169"/>
    </source>
</evidence>